<accession>A0A1Y6BK54</accession>
<protein>
    <submittedName>
        <fullName evidence="1">Uncharacterized protein</fullName>
    </submittedName>
</protein>
<sequence length="48" mass="5597">MDEIKSVDREDEPRFLMDVEDLDARGAVTAQFCYICHCSTWIDENEAE</sequence>
<dbReference type="Proteomes" id="UP000192917">
    <property type="component" value="Unassembled WGS sequence"/>
</dbReference>
<keyword evidence="2" id="KW-1185">Reference proteome</keyword>
<dbReference type="EMBL" id="FWZX01000005">
    <property type="protein sequence ID" value="SMF12094.1"/>
    <property type="molecule type" value="Genomic_DNA"/>
</dbReference>
<evidence type="ECO:0000313" key="1">
    <source>
        <dbReference type="EMBL" id="SMF12094.1"/>
    </source>
</evidence>
<reference evidence="1 2" key="1">
    <citation type="submission" date="2017-04" db="EMBL/GenBank/DDBJ databases">
        <authorList>
            <person name="Afonso C.L."/>
            <person name="Miller P.J."/>
            <person name="Scott M.A."/>
            <person name="Spackman E."/>
            <person name="Goraichik I."/>
            <person name="Dimitrov K.M."/>
            <person name="Suarez D.L."/>
            <person name="Swayne D.E."/>
        </authorList>
    </citation>
    <scope>NUCLEOTIDE SEQUENCE [LARGE SCALE GENOMIC DNA]</scope>
    <source>
        <strain evidence="1 2">USBA 355</strain>
    </source>
</reference>
<dbReference type="RefSeq" id="WP_159460149.1">
    <property type="nucleotide sequence ID" value="NZ_FWZX01000005.1"/>
</dbReference>
<dbReference type="AlphaFoldDB" id="A0A1Y6BK54"/>
<organism evidence="1 2">
    <name type="scientific">Tistlia consotensis USBA 355</name>
    <dbReference type="NCBI Taxonomy" id="560819"/>
    <lineage>
        <taxon>Bacteria</taxon>
        <taxon>Pseudomonadati</taxon>
        <taxon>Pseudomonadota</taxon>
        <taxon>Alphaproteobacteria</taxon>
        <taxon>Rhodospirillales</taxon>
        <taxon>Rhodovibrionaceae</taxon>
        <taxon>Tistlia</taxon>
    </lineage>
</organism>
<gene>
    <name evidence="1" type="ORF">SAMN05428998_10561</name>
</gene>
<evidence type="ECO:0000313" key="2">
    <source>
        <dbReference type="Proteomes" id="UP000192917"/>
    </source>
</evidence>
<proteinExistence type="predicted"/>
<name>A0A1Y6BK54_9PROT</name>